<proteinExistence type="predicted"/>
<protein>
    <submittedName>
        <fullName evidence="1">Uncharacterized protein</fullName>
    </submittedName>
</protein>
<reference evidence="1 2" key="1">
    <citation type="submission" date="2015-09" db="EMBL/GenBank/DDBJ databases">
        <title>Genome sequence of the marine flavobacterium Croceitalea dokdonensis DOKDO 023 that contains proton- and sodium-pumping rhodopsins.</title>
        <authorList>
            <person name="Kwon S.-K."/>
            <person name="Lee H.K."/>
            <person name="Kwak M.-J."/>
            <person name="Kim J.F."/>
        </authorList>
    </citation>
    <scope>NUCLEOTIDE SEQUENCE [LARGE SCALE GENOMIC DNA]</scope>
    <source>
        <strain evidence="1 2">DOKDO 023</strain>
    </source>
</reference>
<name>A0A0P7AV59_9FLAO</name>
<gene>
    <name evidence="1" type="ORF">I595_2237</name>
</gene>
<keyword evidence="2" id="KW-1185">Reference proteome</keyword>
<dbReference type="AlphaFoldDB" id="A0A0P7AV59"/>
<comment type="caution">
    <text evidence="1">The sequence shown here is derived from an EMBL/GenBank/DDBJ whole genome shotgun (WGS) entry which is preliminary data.</text>
</comment>
<sequence>MPPLRHWCRNNYETKTKYVQNQKAQLGAIQYGLRPIGLYPPNTKV</sequence>
<evidence type="ECO:0000313" key="1">
    <source>
        <dbReference type="EMBL" id="KPM31742.1"/>
    </source>
</evidence>
<dbReference type="STRING" id="1300341.I595_2237"/>
<evidence type="ECO:0000313" key="2">
    <source>
        <dbReference type="Proteomes" id="UP000050280"/>
    </source>
</evidence>
<dbReference type="EMBL" id="LDJX01000004">
    <property type="protein sequence ID" value="KPM31742.1"/>
    <property type="molecule type" value="Genomic_DNA"/>
</dbReference>
<accession>A0A0P7AV59</accession>
<organism evidence="1 2">
    <name type="scientific">Croceitalea dokdonensis DOKDO 023</name>
    <dbReference type="NCBI Taxonomy" id="1300341"/>
    <lineage>
        <taxon>Bacteria</taxon>
        <taxon>Pseudomonadati</taxon>
        <taxon>Bacteroidota</taxon>
        <taxon>Flavobacteriia</taxon>
        <taxon>Flavobacteriales</taxon>
        <taxon>Flavobacteriaceae</taxon>
        <taxon>Croceitalea</taxon>
    </lineage>
</organism>
<dbReference type="Proteomes" id="UP000050280">
    <property type="component" value="Unassembled WGS sequence"/>
</dbReference>